<feature type="transmembrane region" description="Helical" evidence="4">
    <location>
        <begin position="535"/>
        <end position="560"/>
    </location>
</feature>
<keyword evidence="4" id="KW-0812">Transmembrane</keyword>
<dbReference type="Pfam" id="PF00100">
    <property type="entry name" value="Zona_pellucida"/>
    <property type="match status" value="1"/>
</dbReference>
<keyword evidence="4" id="KW-0472">Membrane</keyword>
<feature type="region of interest" description="Disordered" evidence="3">
    <location>
        <begin position="214"/>
        <end position="254"/>
    </location>
</feature>
<evidence type="ECO:0000259" key="5">
    <source>
        <dbReference type="Pfam" id="PF00100"/>
    </source>
</evidence>
<keyword evidence="7" id="KW-1185">Reference proteome</keyword>
<feature type="compositionally biased region" description="Basic and acidic residues" evidence="3">
    <location>
        <begin position="221"/>
        <end position="233"/>
    </location>
</feature>
<proteinExistence type="predicted"/>
<organism evidence="6 7">
    <name type="scientific">Oryzias javanicus</name>
    <name type="common">Javanese ricefish</name>
    <name type="synonym">Aplocheilus javanicus</name>
    <dbReference type="NCBI Taxonomy" id="123683"/>
    <lineage>
        <taxon>Eukaryota</taxon>
        <taxon>Metazoa</taxon>
        <taxon>Chordata</taxon>
        <taxon>Craniata</taxon>
        <taxon>Vertebrata</taxon>
        <taxon>Euteleostomi</taxon>
        <taxon>Actinopterygii</taxon>
        <taxon>Neopterygii</taxon>
        <taxon>Teleostei</taxon>
        <taxon>Neoteleostei</taxon>
        <taxon>Acanthomorphata</taxon>
        <taxon>Ovalentaria</taxon>
        <taxon>Atherinomorphae</taxon>
        <taxon>Beloniformes</taxon>
        <taxon>Adrianichthyidae</taxon>
        <taxon>Oryziinae</taxon>
        <taxon>Oryzias</taxon>
    </lineage>
</organism>
<feature type="domain" description="ZP-C" evidence="5">
    <location>
        <begin position="390"/>
        <end position="487"/>
    </location>
</feature>
<sequence length="590" mass="64048">MHSHNHTPSLSETQPLIAAAAGKVTPAAERQSRTETLSVGRPQHPIFAQATEQSQHIQPAMTAASYPDNEADADSTAGSLRTVHRAGRAHLEASAVGEMMNFSLFQDVRSAQNSSTVDESKHGSLERILLDLTMDKRGHKKQPLPKKGNANATTDFVRPVGVLSTDDIYKTTDKTYTGNVTKILYGMTKRNPIVLENCTSGCAVDGNLTNIKLYHSPDTSKSTRDHASVDETMSKTATSPSDNNTRLESHRSPPWTQFVKRPTQRHFPTEILATKATLSEPETMTVQTPIKSTEQALLTENHSKKLLHRGAGGDGIFEAQSVSGSAKAQKRSPQAQSRSLLSELKQISPHLYLSGVTEVSDDSCGTGNYTAEMSLNLGKSVDPGDALPTQGSLKVVINLKTNNSQINLAVTSCCLSPTIQPDLTNSTCCLFSRLASQPTGITLLPSALSTTAGFTISLFQMINYSLVYLHCDLSVCLRNRSDCERRCFEQRKAFSSKDLRAIVTNLRNRISFGPMLKQAKNSTLPEEIDPSELELVVVIISLVAGSSLFAVTLLLVWLAYRHRAIWPLQSAAPPPACCGCRRPGGDLIVP</sequence>
<feature type="region of interest" description="Disordered" evidence="3">
    <location>
        <begin position="21"/>
        <end position="77"/>
    </location>
</feature>
<reference evidence="6 7" key="2">
    <citation type="submission" date="2019-01" db="EMBL/GenBank/DDBJ databases">
        <title>A chromosome length genome reference of the Java medaka (oryzias javanicus).</title>
        <authorList>
            <person name="Herpin A."/>
            <person name="Takehana Y."/>
            <person name="Naruse K."/>
            <person name="Ansai S."/>
            <person name="Kawaguchi M."/>
        </authorList>
    </citation>
    <scope>NUCLEOTIDE SEQUENCE [LARGE SCALE GENOMIC DNA]</scope>
    <source>
        <strain evidence="6">RS831</strain>
        <tissue evidence="6">Whole body</tissue>
    </source>
</reference>
<evidence type="ECO:0000256" key="3">
    <source>
        <dbReference type="SAM" id="MobiDB-lite"/>
    </source>
</evidence>
<reference evidence="6 7" key="1">
    <citation type="submission" date="2018-11" db="EMBL/GenBank/DDBJ databases">
        <authorList>
            <person name="Lopez-Roques C."/>
            <person name="Donnadieu C."/>
            <person name="Bouchez O."/>
            <person name="Klopp C."/>
            <person name="Cabau C."/>
            <person name="Zahm M."/>
        </authorList>
    </citation>
    <scope>NUCLEOTIDE SEQUENCE [LARGE SCALE GENOMIC DNA]</scope>
    <source>
        <strain evidence="6">RS831</strain>
        <tissue evidence="6">Whole body</tissue>
    </source>
</reference>
<evidence type="ECO:0000313" key="6">
    <source>
        <dbReference type="EMBL" id="RVE64820.1"/>
    </source>
</evidence>
<evidence type="ECO:0000256" key="4">
    <source>
        <dbReference type="SAM" id="Phobius"/>
    </source>
</evidence>
<dbReference type="OrthoDB" id="9987373at2759"/>
<dbReference type="InterPro" id="IPR042235">
    <property type="entry name" value="ZP-C_dom"/>
</dbReference>
<name>A0A3S2PEP6_ORYJA</name>
<dbReference type="Proteomes" id="UP000283210">
    <property type="component" value="Chromosome 13"/>
</dbReference>
<gene>
    <name evidence="6" type="ORF">OJAV_G00129610</name>
</gene>
<keyword evidence="4" id="KW-1133">Transmembrane helix</keyword>
<keyword evidence="1" id="KW-0732">Signal</keyword>
<feature type="compositionally biased region" description="Polar residues" evidence="3">
    <location>
        <begin position="234"/>
        <end position="244"/>
    </location>
</feature>
<protein>
    <recommendedName>
        <fullName evidence="5">ZP-C domain-containing protein</fullName>
    </recommendedName>
</protein>
<dbReference type="PANTHER" id="PTHR14002:SF43">
    <property type="entry name" value="DELTA-LIKE PROTEIN"/>
    <property type="match status" value="1"/>
</dbReference>
<dbReference type="Gene3D" id="2.60.40.4100">
    <property type="entry name" value="Zona pellucida, ZP-C domain"/>
    <property type="match status" value="1"/>
</dbReference>
<keyword evidence="2" id="KW-1015">Disulfide bond</keyword>
<accession>A0A3S2PEP6</accession>
<dbReference type="AlphaFoldDB" id="A0A3S2PEP6"/>
<evidence type="ECO:0000256" key="2">
    <source>
        <dbReference type="ARBA" id="ARBA00023157"/>
    </source>
</evidence>
<dbReference type="InterPro" id="IPR055355">
    <property type="entry name" value="ZP-C"/>
</dbReference>
<evidence type="ECO:0000256" key="1">
    <source>
        <dbReference type="ARBA" id="ARBA00022729"/>
    </source>
</evidence>
<dbReference type="PANTHER" id="PTHR14002">
    <property type="entry name" value="ENDOGLIN/TGF-BETA RECEPTOR TYPE III"/>
    <property type="match status" value="1"/>
</dbReference>
<evidence type="ECO:0000313" key="7">
    <source>
        <dbReference type="Proteomes" id="UP000283210"/>
    </source>
</evidence>
<dbReference type="EMBL" id="CM012449">
    <property type="protein sequence ID" value="RVE64820.1"/>
    <property type="molecule type" value="Genomic_DNA"/>
</dbReference>